<keyword evidence="13" id="KW-0157">Chromophore</keyword>
<keyword evidence="9" id="KW-0479">Metal-binding</keyword>
<comment type="subcellular location">
    <subcellularLocation>
        <location evidence="2">Cell inner membrane</location>
        <topology evidence="2">Single-pass type II membrane protein</topology>
    </subcellularLocation>
</comment>
<comment type="subunit">
    <text evidence="4">The core complex is formed by different alpha and beta chains, binding bacteriochlorophyll molecules, and arranged most probably in tetrameric structures disposed around the reaction center. The non-pigmented gamma chains may constitute additional components.</text>
</comment>
<evidence type="ECO:0000256" key="16">
    <source>
        <dbReference type="SAM" id="Phobius"/>
    </source>
</evidence>
<keyword evidence="15" id="KW-0437">Light-harvesting polypeptide</keyword>
<gene>
    <name evidence="18" type="ORF">MOC_3179</name>
</gene>
<evidence type="ECO:0000256" key="13">
    <source>
        <dbReference type="ARBA" id="ARBA00022991"/>
    </source>
</evidence>
<dbReference type="NCBIfam" id="NF040862">
    <property type="entry name" value="pufB_517_ASD"/>
    <property type="match status" value="1"/>
</dbReference>
<dbReference type="Gene3D" id="1.20.5.250">
    <property type="match status" value="1"/>
</dbReference>
<dbReference type="KEGG" id="mor:MOC_3179"/>
<keyword evidence="6" id="KW-0148">Chlorophyll</keyword>
<evidence type="ECO:0000256" key="7">
    <source>
        <dbReference type="ARBA" id="ARBA00022549"/>
    </source>
</evidence>
<dbReference type="GO" id="GO:0019684">
    <property type="term" value="P:photosynthesis, light reaction"/>
    <property type="evidence" value="ECO:0007669"/>
    <property type="project" value="InterPro"/>
</dbReference>
<dbReference type="GO" id="GO:0005886">
    <property type="term" value="C:plasma membrane"/>
    <property type="evidence" value="ECO:0007669"/>
    <property type="project" value="UniProtKB-SubCell"/>
</dbReference>
<comment type="similarity">
    <text evidence="3">Belongs to the antenna complex beta subunit family.</text>
</comment>
<dbReference type="PROSITE" id="PS00969">
    <property type="entry name" value="ANTENNA_COMP_BETA"/>
    <property type="match status" value="1"/>
</dbReference>
<dbReference type="GO" id="GO:0042314">
    <property type="term" value="F:bacteriochlorophyll binding"/>
    <property type="evidence" value="ECO:0007669"/>
    <property type="project" value="UniProtKB-KW"/>
</dbReference>
<dbReference type="PRINTS" id="PR00674">
    <property type="entry name" value="LIGHTHARVSTB"/>
</dbReference>
<evidence type="ECO:0000256" key="2">
    <source>
        <dbReference type="ARBA" id="ARBA00004249"/>
    </source>
</evidence>
<dbReference type="InterPro" id="IPR023624">
    <property type="entry name" value="Antenna_beta_dom_sf"/>
</dbReference>
<evidence type="ECO:0000313" key="18">
    <source>
        <dbReference type="EMBL" id="AIQ90934.1"/>
    </source>
</evidence>
<keyword evidence="14 16" id="KW-0472">Membrane</keyword>
<feature type="transmembrane region" description="Helical" evidence="16">
    <location>
        <begin position="27"/>
        <end position="50"/>
    </location>
</feature>
<evidence type="ECO:0000256" key="8">
    <source>
        <dbReference type="ARBA" id="ARBA00022692"/>
    </source>
</evidence>
<dbReference type="GeneID" id="96603005"/>
<evidence type="ECO:0000256" key="11">
    <source>
        <dbReference type="ARBA" id="ARBA00022956"/>
    </source>
</evidence>
<keyword evidence="10" id="KW-0460">Magnesium</keyword>
<evidence type="ECO:0000256" key="5">
    <source>
        <dbReference type="ARBA" id="ARBA00022475"/>
    </source>
</evidence>
<evidence type="ECO:0000256" key="1">
    <source>
        <dbReference type="ARBA" id="ARBA00002455"/>
    </source>
</evidence>
<dbReference type="Pfam" id="PF00556">
    <property type="entry name" value="LHC"/>
    <property type="match status" value="1"/>
</dbReference>
<keyword evidence="12 16" id="KW-1133">Transmembrane helix</keyword>
<dbReference type="SUPFAM" id="SSF56918">
    <property type="entry name" value="Light-harvesting complex subunits"/>
    <property type="match status" value="1"/>
</dbReference>
<proteinExistence type="inferred from homology"/>
<evidence type="ECO:0000256" key="12">
    <source>
        <dbReference type="ARBA" id="ARBA00022989"/>
    </source>
</evidence>
<evidence type="ECO:0000259" key="17">
    <source>
        <dbReference type="Pfam" id="PF00556"/>
    </source>
</evidence>
<feature type="domain" description="Antenna complex alpha/beta subunit" evidence="17">
    <location>
        <begin position="21"/>
        <end position="54"/>
    </location>
</feature>
<evidence type="ECO:0000256" key="15">
    <source>
        <dbReference type="ARBA" id="ARBA00023243"/>
    </source>
</evidence>
<dbReference type="RefSeq" id="WP_043349888.1">
    <property type="nucleotide sequence ID" value="NZ_CP003811.1"/>
</dbReference>
<protein>
    <submittedName>
        <fullName evidence="18">Light-harvesting LHI, beta subunit</fullName>
    </submittedName>
</protein>
<evidence type="ECO:0000256" key="6">
    <source>
        <dbReference type="ARBA" id="ARBA00022494"/>
    </source>
</evidence>
<keyword evidence="11" id="KW-0076">Bacteriochlorophyll</keyword>
<evidence type="ECO:0000256" key="3">
    <source>
        <dbReference type="ARBA" id="ARBA00011052"/>
    </source>
</evidence>
<name>A0A089Q8P6_9HYPH</name>
<keyword evidence="5" id="KW-1003">Cell membrane</keyword>
<dbReference type="eggNOG" id="ENOG50333MC">
    <property type="taxonomic scope" value="Bacteria"/>
</dbReference>
<keyword evidence="19" id="KW-1185">Reference proteome</keyword>
<keyword evidence="8 16" id="KW-0812">Transmembrane</keyword>
<evidence type="ECO:0000256" key="4">
    <source>
        <dbReference type="ARBA" id="ARBA00011367"/>
    </source>
</evidence>
<evidence type="ECO:0000256" key="14">
    <source>
        <dbReference type="ARBA" id="ARBA00023136"/>
    </source>
</evidence>
<organism evidence="18 19">
    <name type="scientific">Methylobacterium oryzae CBMB20</name>
    <dbReference type="NCBI Taxonomy" id="693986"/>
    <lineage>
        <taxon>Bacteria</taxon>
        <taxon>Pseudomonadati</taxon>
        <taxon>Pseudomonadota</taxon>
        <taxon>Alphaproteobacteria</taxon>
        <taxon>Hyphomicrobiales</taxon>
        <taxon>Methylobacteriaceae</taxon>
        <taxon>Methylobacterium</taxon>
    </lineage>
</organism>
<dbReference type="Proteomes" id="UP000029492">
    <property type="component" value="Chromosome"/>
</dbReference>
<dbReference type="InterPro" id="IPR000066">
    <property type="entry name" value="Antenna_a/b"/>
</dbReference>
<evidence type="ECO:0000256" key="10">
    <source>
        <dbReference type="ARBA" id="ARBA00022842"/>
    </source>
</evidence>
<dbReference type="EMBL" id="CP003811">
    <property type="protein sequence ID" value="AIQ90934.1"/>
    <property type="molecule type" value="Genomic_DNA"/>
</dbReference>
<reference evidence="18 19" key="1">
    <citation type="journal article" date="2014" name="PLoS ONE">
        <title>Genome Information of Methylobacterium oryzae, a Plant-Probiotic Methylotroph in the Phyllosphere.</title>
        <authorList>
            <person name="Kwak M.J."/>
            <person name="Jeong H."/>
            <person name="Madhaiyan M."/>
            <person name="Lee Y."/>
            <person name="Sa T.M."/>
            <person name="Oh T.K."/>
            <person name="Kim J.F."/>
        </authorList>
    </citation>
    <scope>NUCLEOTIDE SEQUENCE [LARGE SCALE GENOMIC DNA]</scope>
    <source>
        <strain evidence="18 19">CBMB20</strain>
    </source>
</reference>
<dbReference type="GO" id="GO:0030077">
    <property type="term" value="C:plasma membrane light-harvesting complex"/>
    <property type="evidence" value="ECO:0007669"/>
    <property type="project" value="InterPro"/>
</dbReference>
<comment type="function">
    <text evidence="1">Antenna complexes are light-harvesting systems, which transfer the excitation energy to the reaction centers.</text>
</comment>
<dbReference type="InterPro" id="IPR035889">
    <property type="entry name" value="Light-harvesting_complex"/>
</dbReference>
<dbReference type="AlphaFoldDB" id="A0A089Q8P6"/>
<evidence type="ECO:0000256" key="9">
    <source>
        <dbReference type="ARBA" id="ARBA00022723"/>
    </source>
</evidence>
<sequence>MASGPVTTERPSSLSGLTEPEAKEFHAIFLTSFLIFTAIAVVAHILVWLWRPWLPGPQGYASLDGVRDAAHALVTMIG</sequence>
<accession>A0A089Q8P6</accession>
<dbReference type="GO" id="GO:0046872">
    <property type="term" value="F:metal ion binding"/>
    <property type="evidence" value="ECO:0007669"/>
    <property type="project" value="UniProtKB-KW"/>
</dbReference>
<dbReference type="HOGENOM" id="CLU_199082_0_0_5"/>
<evidence type="ECO:0000313" key="19">
    <source>
        <dbReference type="Proteomes" id="UP000029492"/>
    </source>
</evidence>
<dbReference type="InterPro" id="IPR002362">
    <property type="entry name" value="LHB-1/5"/>
</dbReference>
<dbReference type="STRING" id="693986.MOC_3179"/>
<keyword evidence="7" id="KW-0042">Antenna complex</keyword>
<dbReference type="InterPro" id="IPR023623">
    <property type="entry name" value="Antenna_beta_CS"/>
</dbReference>